<reference evidence="11 12" key="1">
    <citation type="journal article" date="2023" name="Commun. Biol.">
        <title>Reorganization of the ancestral sex-determining regions during the evolution of trioecy in Pleodorina starrii.</title>
        <authorList>
            <person name="Takahashi K."/>
            <person name="Suzuki S."/>
            <person name="Kawai-Toyooka H."/>
            <person name="Yamamoto K."/>
            <person name="Hamaji T."/>
            <person name="Ootsuki R."/>
            <person name="Yamaguchi H."/>
            <person name="Kawachi M."/>
            <person name="Higashiyama T."/>
            <person name="Nozaki H."/>
        </authorList>
    </citation>
    <scope>NUCLEOTIDE SEQUENCE [LARGE SCALE GENOMIC DNA]</scope>
    <source>
        <strain evidence="11 12">NIES-4479</strain>
    </source>
</reference>
<keyword evidence="3" id="KW-0862">Zinc</keyword>
<comment type="caution">
    <text evidence="11">The sequence shown here is derived from an EMBL/GenBank/DDBJ whole genome shotgun (WGS) entry which is preliminary data.</text>
</comment>
<feature type="region of interest" description="Disordered" evidence="9">
    <location>
        <begin position="401"/>
        <end position="435"/>
    </location>
</feature>
<dbReference type="GO" id="GO:0043565">
    <property type="term" value="F:sequence-specific DNA binding"/>
    <property type="evidence" value="ECO:0007669"/>
    <property type="project" value="InterPro"/>
</dbReference>
<feature type="region of interest" description="Disordered" evidence="9">
    <location>
        <begin position="189"/>
        <end position="242"/>
    </location>
</feature>
<dbReference type="PANTHER" id="PTHR47172">
    <property type="entry name" value="OS01G0976800 PROTEIN"/>
    <property type="match status" value="1"/>
</dbReference>
<feature type="domain" description="GATA-type" evidence="10">
    <location>
        <begin position="346"/>
        <end position="389"/>
    </location>
</feature>
<dbReference type="SUPFAM" id="SSF57716">
    <property type="entry name" value="Glucocorticoid receptor-like (DNA-binding domain)"/>
    <property type="match status" value="1"/>
</dbReference>
<comment type="function">
    <text evidence="7">Transcriptional regulator that specifically binds 5'-GATA-3' or 5'-GAT-3' motifs within gene promoters.</text>
</comment>
<proteinExistence type="inferred from homology"/>
<feature type="compositionally biased region" description="Low complexity" evidence="9">
    <location>
        <begin position="401"/>
        <end position="412"/>
    </location>
</feature>
<dbReference type="InterPro" id="IPR000679">
    <property type="entry name" value="Znf_GATA"/>
</dbReference>
<organism evidence="11 12">
    <name type="scientific">Pleodorina starrii</name>
    <dbReference type="NCBI Taxonomy" id="330485"/>
    <lineage>
        <taxon>Eukaryota</taxon>
        <taxon>Viridiplantae</taxon>
        <taxon>Chlorophyta</taxon>
        <taxon>core chlorophytes</taxon>
        <taxon>Chlorophyceae</taxon>
        <taxon>CS clade</taxon>
        <taxon>Chlamydomonadales</taxon>
        <taxon>Volvocaceae</taxon>
        <taxon>Pleodorina</taxon>
    </lineage>
</organism>
<dbReference type="GO" id="GO:0006355">
    <property type="term" value="P:regulation of DNA-templated transcription"/>
    <property type="evidence" value="ECO:0007669"/>
    <property type="project" value="InterPro"/>
</dbReference>
<evidence type="ECO:0000256" key="8">
    <source>
        <dbReference type="PROSITE-ProRule" id="PRU00094"/>
    </source>
</evidence>
<dbReference type="Proteomes" id="UP001165080">
    <property type="component" value="Unassembled WGS sequence"/>
</dbReference>
<gene>
    <name evidence="11" type="primary">PLEST011445</name>
    <name evidence="11" type="ORF">PLESTB_001723500</name>
</gene>
<evidence type="ECO:0000313" key="12">
    <source>
        <dbReference type="Proteomes" id="UP001165080"/>
    </source>
</evidence>
<evidence type="ECO:0000256" key="4">
    <source>
        <dbReference type="ARBA" id="ARBA00023015"/>
    </source>
</evidence>
<keyword evidence="4" id="KW-0805">Transcription regulation</keyword>
<comment type="similarity">
    <text evidence="6">Belongs to the type IV zinc-finger family. Class B subfamily.</text>
</comment>
<evidence type="ECO:0000256" key="3">
    <source>
        <dbReference type="ARBA" id="ARBA00022833"/>
    </source>
</evidence>
<dbReference type="OrthoDB" id="515401at2759"/>
<evidence type="ECO:0000256" key="6">
    <source>
        <dbReference type="ARBA" id="ARBA00024019"/>
    </source>
</evidence>
<keyword evidence="12" id="KW-1185">Reference proteome</keyword>
<dbReference type="GO" id="GO:0008270">
    <property type="term" value="F:zinc ion binding"/>
    <property type="evidence" value="ECO:0007669"/>
    <property type="project" value="UniProtKB-KW"/>
</dbReference>
<dbReference type="SMART" id="SM00401">
    <property type="entry name" value="ZnF_GATA"/>
    <property type="match status" value="1"/>
</dbReference>
<keyword evidence="2 8" id="KW-0863">Zinc-finger</keyword>
<evidence type="ECO:0000256" key="2">
    <source>
        <dbReference type="ARBA" id="ARBA00022771"/>
    </source>
</evidence>
<evidence type="ECO:0000313" key="11">
    <source>
        <dbReference type="EMBL" id="GLC61149.1"/>
    </source>
</evidence>
<name>A0A9W6BZH4_9CHLO</name>
<dbReference type="Gene3D" id="3.30.50.10">
    <property type="entry name" value="Erythroid Transcription Factor GATA-1, subunit A"/>
    <property type="match status" value="1"/>
</dbReference>
<keyword evidence="1" id="KW-0479">Metal-binding</keyword>
<dbReference type="InterPro" id="IPR013088">
    <property type="entry name" value="Znf_NHR/GATA"/>
</dbReference>
<dbReference type="EMBL" id="BRXU01000042">
    <property type="protein sequence ID" value="GLC61149.1"/>
    <property type="molecule type" value="Genomic_DNA"/>
</dbReference>
<evidence type="ECO:0000256" key="7">
    <source>
        <dbReference type="ARBA" id="ARBA00037539"/>
    </source>
</evidence>
<evidence type="ECO:0000256" key="5">
    <source>
        <dbReference type="ARBA" id="ARBA00023163"/>
    </source>
</evidence>
<sequence>MSPAPANESATFLSPFFTTSTAAVPLSERDCNGAFACPAVSKAPTAAGSCAMRRGASFLDADDACLALSDKASFLIPEDSYLPGQENYAAAPCAPLALLPPLGRVHCPCPSASGACAAFPAAHATAIISSIAASARHRATTPFLLLDTPVFCGEEDFAAASVCFEKAEQALEMVERPIGLHRPVVAASDPHQQAAPTASDGGACDGQQAPLTDYEQQQTPDLHQPRRVSSLAPSPPASQVAGAGEQQLFPALPYEQAAAAAADKDFADAVESGTAVCWAAAAAAQEPVSAFPRAAALAAALAGPGPGMATFYMGQADDATAAATAAMDAAIPAAPAAAPVVKAFHHKTGGPCDHCGATESPQWRRGPPAKPMLCNACGTRFRRTNQLNPAAAITPAGRAAAAAASAPAAKRNAAAKRDPPYVASTSSKRGRSAAY</sequence>
<protein>
    <recommendedName>
        <fullName evidence="10">GATA-type domain-containing protein</fullName>
    </recommendedName>
</protein>
<keyword evidence="5" id="KW-0804">Transcription</keyword>
<evidence type="ECO:0000259" key="10">
    <source>
        <dbReference type="PROSITE" id="PS50114"/>
    </source>
</evidence>
<dbReference type="PANTHER" id="PTHR47172:SF24">
    <property type="entry name" value="GATA ZINC FINGER DOMAIN-CONTAINING PROTEIN 14-RELATED"/>
    <property type="match status" value="1"/>
</dbReference>
<evidence type="ECO:0000256" key="1">
    <source>
        <dbReference type="ARBA" id="ARBA00022723"/>
    </source>
</evidence>
<evidence type="ECO:0000256" key="9">
    <source>
        <dbReference type="SAM" id="MobiDB-lite"/>
    </source>
</evidence>
<dbReference type="PROSITE" id="PS50114">
    <property type="entry name" value="GATA_ZN_FINGER_2"/>
    <property type="match status" value="1"/>
</dbReference>
<dbReference type="CDD" id="cd00202">
    <property type="entry name" value="ZnF_GATA"/>
    <property type="match status" value="1"/>
</dbReference>
<accession>A0A9W6BZH4</accession>
<dbReference type="Pfam" id="PF00320">
    <property type="entry name" value="GATA"/>
    <property type="match status" value="1"/>
</dbReference>
<dbReference type="AlphaFoldDB" id="A0A9W6BZH4"/>